<evidence type="ECO:0000313" key="3">
    <source>
        <dbReference type="Proteomes" id="UP000593765"/>
    </source>
</evidence>
<protein>
    <submittedName>
        <fullName evidence="2">DUF4351 domain-containing protein</fullName>
    </submittedName>
</protein>
<evidence type="ECO:0000313" key="2">
    <source>
        <dbReference type="EMBL" id="QOV87358.1"/>
    </source>
</evidence>
<sequence>MDHDRLFKQLLQTYFVEFLELFCADLLAHIEPGSIEFLDKEIFTDLAGGDRHEVDLLVKCRFRGEWVCFLIHVEVQASPQADFAARMFWYFARLTESHKLPVYPIALFTFDTPQRPEADTFEVAFPGRPVLSFRYHAIQLNQLNWRDFVRRPNPVAAALMTKMKIATEDRPRVKLECLRLMVTLKLDRAKQALIREFMDSYLRLSAAEMGVYNRELKSIDPPEREAVMEVINEWEALGEARGIALGEARGIAMGEARGKADLVLGLLRQRFGAVPDELRQHVTSLSSSKLQEFGEAVLGFSSAADAKAWIAVHG</sequence>
<dbReference type="Pfam" id="PF14261">
    <property type="entry name" value="DUF4351"/>
    <property type="match status" value="1"/>
</dbReference>
<evidence type="ECO:0000259" key="1">
    <source>
        <dbReference type="Pfam" id="PF14261"/>
    </source>
</evidence>
<dbReference type="InterPro" id="IPR025587">
    <property type="entry name" value="DUF4351"/>
</dbReference>
<accession>A0A7M2WPG1</accession>
<dbReference type="AlphaFoldDB" id="A0A7M2WPG1"/>
<dbReference type="Proteomes" id="UP000593765">
    <property type="component" value="Chromosome"/>
</dbReference>
<dbReference type="KEGG" id="hbs:IPV69_13770"/>
<reference evidence="2 3" key="1">
    <citation type="submission" date="2020-10" db="EMBL/GenBank/DDBJ databases">
        <title>Wide distribution of Phycisphaera-like planctomycetes from WD2101 soil group in peatlands and genome analysis of the first cultivated representative.</title>
        <authorList>
            <person name="Dedysh S.N."/>
            <person name="Beletsky A.V."/>
            <person name="Ivanova A."/>
            <person name="Kulichevskaya I.S."/>
            <person name="Suzina N.E."/>
            <person name="Philippov D.A."/>
            <person name="Rakitin A.L."/>
            <person name="Mardanov A.V."/>
            <person name="Ravin N.V."/>
        </authorList>
    </citation>
    <scope>NUCLEOTIDE SEQUENCE [LARGE SCALE GENOMIC DNA]</scope>
    <source>
        <strain evidence="2 3">M1803</strain>
    </source>
</reference>
<dbReference type="PANTHER" id="PTHR35586">
    <property type="entry name" value="SLL1691 PROTEIN"/>
    <property type="match status" value="1"/>
</dbReference>
<name>A0A7M2WPG1_9BACT</name>
<gene>
    <name evidence="2" type="ORF">IPV69_13770</name>
</gene>
<dbReference type="EMBL" id="CP063458">
    <property type="protein sequence ID" value="QOV87358.1"/>
    <property type="molecule type" value="Genomic_DNA"/>
</dbReference>
<organism evidence="2 3">
    <name type="scientific">Humisphaera borealis</name>
    <dbReference type="NCBI Taxonomy" id="2807512"/>
    <lineage>
        <taxon>Bacteria</taxon>
        <taxon>Pseudomonadati</taxon>
        <taxon>Planctomycetota</taxon>
        <taxon>Phycisphaerae</taxon>
        <taxon>Tepidisphaerales</taxon>
        <taxon>Tepidisphaeraceae</taxon>
        <taxon>Humisphaera</taxon>
    </lineage>
</organism>
<keyword evidence="3" id="KW-1185">Reference proteome</keyword>
<dbReference type="RefSeq" id="WP_206290259.1">
    <property type="nucleotide sequence ID" value="NZ_CP063458.1"/>
</dbReference>
<proteinExistence type="predicted"/>
<feature type="domain" description="DUF4351" evidence="1">
    <location>
        <begin position="254"/>
        <end position="310"/>
    </location>
</feature>
<dbReference type="PANTHER" id="PTHR35586:SF1">
    <property type="entry name" value="SLL1691 PROTEIN"/>
    <property type="match status" value="1"/>
</dbReference>